<dbReference type="EMBL" id="OV915080">
    <property type="protein sequence ID" value="CAH1706204.1"/>
    <property type="molecule type" value="Genomic_DNA"/>
</dbReference>
<accession>A0AAU9R1Q1</accession>
<dbReference type="InterPro" id="IPR041261">
    <property type="entry name" value="R2K_2"/>
</dbReference>
<dbReference type="Pfam" id="PF18299">
    <property type="entry name" value="R2K_2"/>
    <property type="match status" value="1"/>
</dbReference>
<reference evidence="2" key="1">
    <citation type="submission" date="2022-02" db="EMBL/GenBank/DDBJ databases">
        <authorList>
            <person name="Deutsch MARIE S."/>
        </authorList>
    </citation>
    <scope>NUCLEOTIDE SEQUENCE</scope>
    <source>
        <strain evidence="2">CIRM-BIA865</strain>
    </source>
</reference>
<dbReference type="Proteomes" id="UP001295440">
    <property type="component" value="Chromosome"/>
</dbReference>
<dbReference type="RefSeq" id="WP_260368916.1">
    <property type="nucleotide sequence ID" value="NZ_OV915080.1"/>
</dbReference>
<sequence>MPHSINIATAMYGFRELGAEIVPYHFIDEIEEKIGPEDIVLDYIEQCQWVFKEFGHPTYMDCYPEMLKPFLKRKIWRDTINGFYSNEKKWLAGYFIKPVKDKAFTWKIIRNTADLIACGSSMEDYEILVSEPICISRGTVLKDILSTFGKRLNTKKKNTPRECWI</sequence>
<proteinExistence type="predicted"/>
<evidence type="ECO:0000313" key="3">
    <source>
        <dbReference type="Proteomes" id="UP001295440"/>
    </source>
</evidence>
<evidence type="ECO:0000259" key="1">
    <source>
        <dbReference type="Pfam" id="PF18299"/>
    </source>
</evidence>
<name>A0AAU9R1Q1_9LACO</name>
<protein>
    <submittedName>
        <fullName evidence="2">R2K_3 domain-containing protein</fullName>
    </submittedName>
</protein>
<evidence type="ECO:0000313" key="2">
    <source>
        <dbReference type="EMBL" id="CAH1706204.1"/>
    </source>
</evidence>
<dbReference type="AlphaFoldDB" id="A0AAU9R1Q1"/>
<organism evidence="2 3">
    <name type="scientific">Lactobacillus delbrueckii subsp. delbrueckii</name>
    <dbReference type="NCBI Taxonomy" id="83684"/>
    <lineage>
        <taxon>Bacteria</taxon>
        <taxon>Bacillati</taxon>
        <taxon>Bacillota</taxon>
        <taxon>Bacilli</taxon>
        <taxon>Lactobacillales</taxon>
        <taxon>Lactobacillaceae</taxon>
        <taxon>Lactobacillus</taxon>
    </lineage>
</organism>
<gene>
    <name evidence="2" type="ORF">LDD865_1045</name>
</gene>
<feature type="domain" description="ATP-grasp" evidence="1">
    <location>
        <begin position="70"/>
        <end position="133"/>
    </location>
</feature>